<keyword evidence="3" id="KW-1185">Reference proteome</keyword>
<proteinExistence type="predicted"/>
<keyword evidence="1" id="KW-1133">Transmembrane helix</keyword>
<evidence type="ECO:0008006" key="4">
    <source>
        <dbReference type="Google" id="ProtNLM"/>
    </source>
</evidence>
<accession>A0ABS9CSP5</accession>
<feature type="transmembrane region" description="Helical" evidence="1">
    <location>
        <begin position="135"/>
        <end position="154"/>
    </location>
</feature>
<feature type="transmembrane region" description="Helical" evidence="1">
    <location>
        <begin position="105"/>
        <end position="123"/>
    </location>
</feature>
<feature type="transmembrane region" description="Helical" evidence="1">
    <location>
        <begin position="317"/>
        <end position="336"/>
    </location>
</feature>
<feature type="transmembrane region" description="Helical" evidence="1">
    <location>
        <begin position="236"/>
        <end position="256"/>
    </location>
</feature>
<keyword evidence="1" id="KW-0472">Membrane</keyword>
<comment type="caution">
    <text evidence="2">The sequence shown here is derived from an EMBL/GenBank/DDBJ whole genome shotgun (WGS) entry which is preliminary data.</text>
</comment>
<organism evidence="2 3">
    <name type="scientific">Octadecabacter dasysiphoniae</name>
    <dbReference type="NCBI Taxonomy" id="2909341"/>
    <lineage>
        <taxon>Bacteria</taxon>
        <taxon>Pseudomonadati</taxon>
        <taxon>Pseudomonadota</taxon>
        <taxon>Alphaproteobacteria</taxon>
        <taxon>Rhodobacterales</taxon>
        <taxon>Roseobacteraceae</taxon>
        <taxon>Octadecabacter</taxon>
    </lineage>
</organism>
<gene>
    <name evidence="2" type="ORF">L0664_00135</name>
</gene>
<reference evidence="2 3" key="1">
    <citation type="submission" date="2022-01" db="EMBL/GenBank/DDBJ databases">
        <title>Octadecabacter sp. nov., isolated from a marine alga.</title>
        <authorList>
            <person name="Jin M.S."/>
            <person name="Kim H.M."/>
            <person name="Han D.M."/>
            <person name="Jung J.J."/>
            <person name="Jeon C.O."/>
        </authorList>
    </citation>
    <scope>NUCLEOTIDE SEQUENCE [LARGE SCALE GENOMIC DNA]</scope>
    <source>
        <strain evidence="2 3">G9-8</strain>
    </source>
</reference>
<feature type="transmembrane region" description="Helical" evidence="1">
    <location>
        <begin position="160"/>
        <end position="184"/>
    </location>
</feature>
<keyword evidence="1" id="KW-0812">Transmembrane</keyword>
<feature type="transmembrane region" description="Helical" evidence="1">
    <location>
        <begin position="28"/>
        <end position="58"/>
    </location>
</feature>
<dbReference type="Proteomes" id="UP001200557">
    <property type="component" value="Unassembled WGS sequence"/>
</dbReference>
<name>A0ABS9CSP5_9RHOB</name>
<sequence length="396" mass="43401">MVIIAALIAALFYWAARNITCHARVLSLTFSVLTGTVFGLPLATIFLGKGICLILTILVDVMLTRRMVIPAIVFKRPQAYFALCLVGLLPGMVLGVAAGHSAQDISVALFLVISPIFGYVLGIATPNQPVLRESWVNVLILTVPLIFLLFQGFALNLERLVFGSIAVGGLYGHILFLIVAVSALSGPKRWFLLGISFYDVIYGGSRRYLLPVAGFVVYYFLAGGEQTRKVIRSRNTFIRVGLVILGAVAVGLVAIVRPDIFVADVRGVGYRVVQNAIFWEYMDTPLTWAAGLGAGYSSLEQYSATWYEDFGPRLHSYYYSILMNFGILGLVLSVLPLTLRFRIFITSGHIGFAVFSLGWIISGQFDTPPDGFWVIGWLVGYCERIGVNSGQDSRNS</sequence>
<feature type="transmembrane region" description="Helical" evidence="1">
    <location>
        <begin position="343"/>
        <end position="361"/>
    </location>
</feature>
<protein>
    <recommendedName>
        <fullName evidence="4">O-antigen ligase domain-containing protein</fullName>
    </recommendedName>
</protein>
<feature type="transmembrane region" description="Helical" evidence="1">
    <location>
        <begin position="79"/>
        <end position="99"/>
    </location>
</feature>
<evidence type="ECO:0000256" key="1">
    <source>
        <dbReference type="SAM" id="Phobius"/>
    </source>
</evidence>
<dbReference type="EMBL" id="JAKGAQ010000001">
    <property type="protein sequence ID" value="MCF2869460.1"/>
    <property type="molecule type" value="Genomic_DNA"/>
</dbReference>
<evidence type="ECO:0000313" key="2">
    <source>
        <dbReference type="EMBL" id="MCF2869460.1"/>
    </source>
</evidence>
<dbReference type="RefSeq" id="WP_235223593.1">
    <property type="nucleotide sequence ID" value="NZ_JAKGAQ010000001.1"/>
</dbReference>
<evidence type="ECO:0000313" key="3">
    <source>
        <dbReference type="Proteomes" id="UP001200557"/>
    </source>
</evidence>